<reference evidence="2 3" key="1">
    <citation type="submission" date="2014-03" db="EMBL/GenBank/DDBJ databases">
        <title>Complete genome sequence of a deeply braunched marine Bacteroidia bacterium Draconibacterium orientale type strain FH5T.</title>
        <authorList>
            <person name="Li X."/>
            <person name="Wang X."/>
            <person name="Xie Z."/>
            <person name="Du Z."/>
            <person name="Chen G."/>
        </authorList>
    </citation>
    <scope>NUCLEOTIDE SEQUENCE [LARGE SCALE GENOMIC DNA]</scope>
    <source>
        <strain evidence="2 3">FH5</strain>
    </source>
</reference>
<dbReference type="EMBL" id="CP007451">
    <property type="protein sequence ID" value="AHW58489.1"/>
    <property type="molecule type" value="Genomic_DNA"/>
</dbReference>
<evidence type="ECO:0000256" key="1">
    <source>
        <dbReference type="SAM" id="MobiDB-lite"/>
    </source>
</evidence>
<evidence type="ECO:0000313" key="3">
    <source>
        <dbReference type="Proteomes" id="UP000023772"/>
    </source>
</evidence>
<evidence type="ECO:0008006" key="4">
    <source>
        <dbReference type="Google" id="ProtNLM"/>
    </source>
</evidence>
<dbReference type="PROSITE" id="PS51257">
    <property type="entry name" value="PROKAR_LIPOPROTEIN"/>
    <property type="match status" value="1"/>
</dbReference>
<accession>A0ABN4CU43</accession>
<protein>
    <recommendedName>
        <fullName evidence="4">LTXXQ motif family protein</fullName>
    </recommendedName>
</protein>
<gene>
    <name evidence="2" type="ORF">FH5T_00040</name>
</gene>
<evidence type="ECO:0000313" key="2">
    <source>
        <dbReference type="EMBL" id="AHW58489.1"/>
    </source>
</evidence>
<sequence>MNFTIKNKIEMKRTVFLVMALVSALVISCNNGGNNSRQLPFGNGGGMGPGNFDPQAMMDRMVDDMDETLDLSNEQEDQIRKIMEENFENMAAMREEMQNSGAGFEGMREKMQKVREEQDAKMKTVLSEQQWEQYQVMQEERRARRGQGGFPPQN</sequence>
<keyword evidence="3" id="KW-1185">Reference proteome</keyword>
<proteinExistence type="predicted"/>
<feature type="region of interest" description="Disordered" evidence="1">
    <location>
        <begin position="135"/>
        <end position="154"/>
    </location>
</feature>
<organism evidence="2 3">
    <name type="scientific">Draconibacterium orientale</name>
    <dbReference type="NCBI Taxonomy" id="1168034"/>
    <lineage>
        <taxon>Bacteria</taxon>
        <taxon>Pseudomonadati</taxon>
        <taxon>Bacteroidota</taxon>
        <taxon>Bacteroidia</taxon>
        <taxon>Marinilabiliales</taxon>
        <taxon>Prolixibacteraceae</taxon>
        <taxon>Draconibacterium</taxon>
    </lineage>
</organism>
<name>A0ABN4CU43_9BACT</name>
<dbReference type="Proteomes" id="UP000023772">
    <property type="component" value="Chromosome"/>
</dbReference>